<dbReference type="InterPro" id="IPR001789">
    <property type="entry name" value="Sig_transdc_resp-reg_receiver"/>
</dbReference>
<gene>
    <name evidence="3" type="ORF">FDK13_10610</name>
</gene>
<dbReference type="AlphaFoldDB" id="A0A4U6D7D4"/>
<keyword evidence="4" id="KW-1185">Reference proteome</keyword>
<protein>
    <submittedName>
        <fullName evidence="3">Response regulator</fullName>
    </submittedName>
</protein>
<evidence type="ECO:0000313" key="3">
    <source>
        <dbReference type="EMBL" id="TKT92415.1"/>
    </source>
</evidence>
<dbReference type="PANTHER" id="PTHR44520:SF2">
    <property type="entry name" value="RESPONSE REGULATOR RCP1"/>
    <property type="match status" value="1"/>
</dbReference>
<dbReference type="Pfam" id="PF00072">
    <property type="entry name" value="Response_reg"/>
    <property type="match status" value="1"/>
</dbReference>
<keyword evidence="1" id="KW-0597">Phosphoprotein</keyword>
<proteinExistence type="predicted"/>
<dbReference type="OrthoDB" id="958614at2"/>
<sequence length="143" mass="16579">MLTDNGPIIVIEDDMDDQQLLEMVFANLNYTNKIFYFDNGEAALTFLNKKEVNPFLILSDVNMPRLNGFELRHIIKTNEDLSIKCIPYLFFTTGTTRQLVLDAYSLSVQGIFQKPAGFDELQQMIKTIIDYWKHCIAPNRYTD</sequence>
<feature type="modified residue" description="4-aspartylphosphate" evidence="1">
    <location>
        <position position="60"/>
    </location>
</feature>
<evidence type="ECO:0000256" key="1">
    <source>
        <dbReference type="PROSITE-ProRule" id="PRU00169"/>
    </source>
</evidence>
<dbReference type="Proteomes" id="UP000304900">
    <property type="component" value="Unassembled WGS sequence"/>
</dbReference>
<dbReference type="Gene3D" id="3.40.50.2300">
    <property type="match status" value="1"/>
</dbReference>
<dbReference type="InterPro" id="IPR011006">
    <property type="entry name" value="CheY-like_superfamily"/>
</dbReference>
<dbReference type="SMART" id="SM00448">
    <property type="entry name" value="REC"/>
    <property type="match status" value="1"/>
</dbReference>
<dbReference type="SUPFAM" id="SSF52172">
    <property type="entry name" value="CheY-like"/>
    <property type="match status" value="1"/>
</dbReference>
<dbReference type="PROSITE" id="PS50110">
    <property type="entry name" value="RESPONSE_REGULATORY"/>
    <property type="match status" value="1"/>
</dbReference>
<comment type="caution">
    <text evidence="3">The sequence shown here is derived from an EMBL/GenBank/DDBJ whole genome shotgun (WGS) entry which is preliminary data.</text>
</comment>
<organism evidence="3 4">
    <name type="scientific">Dyadobacter frigoris</name>
    <dbReference type="NCBI Taxonomy" id="2576211"/>
    <lineage>
        <taxon>Bacteria</taxon>
        <taxon>Pseudomonadati</taxon>
        <taxon>Bacteroidota</taxon>
        <taxon>Cytophagia</taxon>
        <taxon>Cytophagales</taxon>
        <taxon>Spirosomataceae</taxon>
        <taxon>Dyadobacter</taxon>
    </lineage>
</organism>
<accession>A0A4U6D7D4</accession>
<evidence type="ECO:0000259" key="2">
    <source>
        <dbReference type="PROSITE" id="PS50110"/>
    </source>
</evidence>
<dbReference type="PANTHER" id="PTHR44520">
    <property type="entry name" value="RESPONSE REGULATOR RCP1-RELATED"/>
    <property type="match status" value="1"/>
</dbReference>
<feature type="domain" description="Response regulatory" evidence="2">
    <location>
        <begin position="7"/>
        <end position="129"/>
    </location>
</feature>
<dbReference type="InterPro" id="IPR052893">
    <property type="entry name" value="TCS_response_regulator"/>
</dbReference>
<name>A0A4U6D7D4_9BACT</name>
<dbReference type="EMBL" id="SZVO01000004">
    <property type="protein sequence ID" value="TKT92415.1"/>
    <property type="molecule type" value="Genomic_DNA"/>
</dbReference>
<evidence type="ECO:0000313" key="4">
    <source>
        <dbReference type="Proteomes" id="UP000304900"/>
    </source>
</evidence>
<dbReference type="RefSeq" id="WP_137339960.1">
    <property type="nucleotide sequence ID" value="NZ_BSQH01000007.1"/>
</dbReference>
<reference evidence="3 4" key="1">
    <citation type="submission" date="2019-05" db="EMBL/GenBank/DDBJ databases">
        <title>Dyadobacter AR-3-8 sp. nov., isolated from arctic soil.</title>
        <authorList>
            <person name="Chaudhary D.K."/>
        </authorList>
    </citation>
    <scope>NUCLEOTIDE SEQUENCE [LARGE SCALE GENOMIC DNA]</scope>
    <source>
        <strain evidence="3 4">AR-3-8</strain>
    </source>
</reference>
<dbReference type="GO" id="GO:0000160">
    <property type="term" value="P:phosphorelay signal transduction system"/>
    <property type="evidence" value="ECO:0007669"/>
    <property type="project" value="InterPro"/>
</dbReference>